<keyword evidence="4" id="KW-0325">Glycoprotein</keyword>
<dbReference type="PANTHER" id="PTHR11475">
    <property type="entry name" value="OXIDASE/PEROXIDASE"/>
    <property type="match status" value="1"/>
</dbReference>
<evidence type="ECO:0000256" key="6">
    <source>
        <dbReference type="SAM" id="MobiDB-lite"/>
    </source>
</evidence>
<keyword evidence="5" id="KW-0479">Metal-binding</keyword>
<evidence type="ECO:0000313" key="7">
    <source>
        <dbReference type="EnsemblMetazoa" id="G4959.1:cds"/>
    </source>
</evidence>
<keyword evidence="2" id="KW-0964">Secreted</keyword>
<feature type="compositionally biased region" description="Polar residues" evidence="6">
    <location>
        <begin position="745"/>
        <end position="754"/>
    </location>
</feature>
<dbReference type="PROSITE" id="PS50292">
    <property type="entry name" value="PEROXIDASE_3"/>
    <property type="match status" value="1"/>
</dbReference>
<comment type="subcellular location">
    <subcellularLocation>
        <location evidence="1">Secreted</location>
    </subcellularLocation>
</comment>
<dbReference type="Pfam" id="PF03098">
    <property type="entry name" value="An_peroxidase"/>
    <property type="match status" value="1"/>
</dbReference>
<keyword evidence="3" id="KW-0732">Signal</keyword>
<evidence type="ECO:0000256" key="5">
    <source>
        <dbReference type="PIRSR" id="PIRSR619791-2"/>
    </source>
</evidence>
<evidence type="ECO:0000256" key="3">
    <source>
        <dbReference type="ARBA" id="ARBA00022729"/>
    </source>
</evidence>
<organism evidence="7 8">
    <name type="scientific">Magallana gigas</name>
    <name type="common">Pacific oyster</name>
    <name type="synonym">Crassostrea gigas</name>
    <dbReference type="NCBI Taxonomy" id="29159"/>
    <lineage>
        <taxon>Eukaryota</taxon>
        <taxon>Metazoa</taxon>
        <taxon>Spiralia</taxon>
        <taxon>Lophotrochozoa</taxon>
        <taxon>Mollusca</taxon>
        <taxon>Bivalvia</taxon>
        <taxon>Autobranchia</taxon>
        <taxon>Pteriomorphia</taxon>
        <taxon>Ostreida</taxon>
        <taxon>Ostreoidea</taxon>
        <taxon>Ostreidae</taxon>
        <taxon>Magallana</taxon>
    </lineage>
</organism>
<protein>
    <submittedName>
        <fullName evidence="7">Uncharacterized protein</fullName>
    </submittedName>
</protein>
<keyword evidence="5" id="KW-0349">Heme</keyword>
<dbReference type="GO" id="GO:0004601">
    <property type="term" value="F:peroxidase activity"/>
    <property type="evidence" value="ECO:0007669"/>
    <property type="project" value="InterPro"/>
</dbReference>
<dbReference type="CDD" id="cd09823">
    <property type="entry name" value="peroxinectin_like"/>
    <property type="match status" value="1"/>
</dbReference>
<dbReference type="FunFam" id="1.10.640.10:FF:000003">
    <property type="entry name" value="chorion peroxidase"/>
    <property type="match status" value="1"/>
</dbReference>
<dbReference type="InterPro" id="IPR010255">
    <property type="entry name" value="Haem_peroxidase_sf"/>
</dbReference>
<dbReference type="AlphaFoldDB" id="A0A8W8NEC6"/>
<accession>A0A8W8NEC6</accession>
<dbReference type="PANTHER" id="PTHR11475:SF4">
    <property type="entry name" value="CHORION PEROXIDASE"/>
    <property type="match status" value="1"/>
</dbReference>
<evidence type="ECO:0000313" key="8">
    <source>
        <dbReference type="Proteomes" id="UP000005408"/>
    </source>
</evidence>
<evidence type="ECO:0000256" key="1">
    <source>
        <dbReference type="ARBA" id="ARBA00004613"/>
    </source>
</evidence>
<proteinExistence type="predicted"/>
<keyword evidence="5" id="KW-0408">Iron</keyword>
<feature type="binding site" description="axial binding residue" evidence="5">
    <location>
        <position position="459"/>
    </location>
    <ligand>
        <name>heme b</name>
        <dbReference type="ChEBI" id="CHEBI:60344"/>
    </ligand>
    <ligandPart>
        <name>Fe</name>
        <dbReference type="ChEBI" id="CHEBI:18248"/>
    </ligandPart>
</feature>
<evidence type="ECO:0000256" key="2">
    <source>
        <dbReference type="ARBA" id="ARBA00022525"/>
    </source>
</evidence>
<dbReference type="SUPFAM" id="SSF48113">
    <property type="entry name" value="Heme-dependent peroxidases"/>
    <property type="match status" value="1"/>
</dbReference>
<name>A0A8W8NEC6_MAGGI</name>
<dbReference type="GO" id="GO:0005576">
    <property type="term" value="C:extracellular region"/>
    <property type="evidence" value="ECO:0007669"/>
    <property type="project" value="UniProtKB-SubCell"/>
</dbReference>
<dbReference type="InterPro" id="IPR019791">
    <property type="entry name" value="Haem_peroxidase_animal"/>
</dbReference>
<reference evidence="7" key="1">
    <citation type="submission" date="2022-08" db="UniProtKB">
        <authorList>
            <consortium name="EnsemblMetazoa"/>
        </authorList>
    </citation>
    <scope>IDENTIFICATION</scope>
    <source>
        <strain evidence="7">05x7-T-G4-1.051#20</strain>
    </source>
</reference>
<dbReference type="Gene3D" id="1.10.640.10">
    <property type="entry name" value="Haem peroxidase domain superfamily, animal type"/>
    <property type="match status" value="1"/>
</dbReference>
<dbReference type="GO" id="GO:0006979">
    <property type="term" value="P:response to oxidative stress"/>
    <property type="evidence" value="ECO:0007669"/>
    <property type="project" value="InterPro"/>
</dbReference>
<dbReference type="GO" id="GO:0046872">
    <property type="term" value="F:metal ion binding"/>
    <property type="evidence" value="ECO:0007669"/>
    <property type="project" value="UniProtKB-KW"/>
</dbReference>
<evidence type="ECO:0000256" key="4">
    <source>
        <dbReference type="ARBA" id="ARBA00023180"/>
    </source>
</evidence>
<dbReference type="Proteomes" id="UP000005408">
    <property type="component" value="Unassembled WGS sequence"/>
</dbReference>
<dbReference type="PRINTS" id="PR00457">
    <property type="entry name" value="ANPEROXIDASE"/>
</dbReference>
<feature type="region of interest" description="Disordered" evidence="6">
    <location>
        <begin position="725"/>
        <end position="754"/>
    </location>
</feature>
<sequence length="754" mass="85295">MDWKLEAIVSDLVHRMMSSRNISTSIPVEYQSLTENSNARGNSQGSYHSAVQHHYRYLRINDFAMSKTLDDRARIAAFVARTVAVMSGKRTAEEVQPLLQDPRMLKIFYKAFEPYCYDEPKCNFNYPYRLTCGACNNLRYPLLGKAFTVYRRIVPSNYEDGIEMPRVKSIDGHPLPSARRVSNVVHNSNNQVQVSARFTPYLTHFGQFLDHDITSTPVMTDSDANIIEDCCIHPNRVECFNIAIADDDPFYTNPTQKCMHFVRSDIGPVPACDTGIRQQQNQRSSFIDGSAIYGFNTAKENSLREKRGGLLRVSSHHAYRPGVLPEGDDSQCENGHNGMLSRSPINHCFDAGDHRHTESPLLTVVHIMFLRRHNQIAEALQRATGILDDEVLFQETKRIVVAELNHITYNEYLPEIMAPEFIKYFGLKSKSKGHHNVYDPNVDPRAINSFAAAAYRFGHSFVQSVVGQDNGRSIMEDPLRNNFDNPTLINFPQNGGCEYVASWMANTGKSDMDRFVTSDLRNRLFDASPTGSPTTSPGATLSLDLVALNIQRGRDHGLPGYNVFRQWCGRPKAEHFGTWALGLVDHSEQSAAILQSIYRHPDDIDLFAGALSEKSLGRSLMGPTFSCIIGFQFNRLKYGDRFWYENDFPQTGFTKEQVVEIKKVTMTRMMCSTMTMGSLPVLQPHLFRRQTTPGNRPLSCSQLLGQDSILGFNIEPFARELQRLGGRRHRSSMDSNIPSYFLPRSSRQTGSQVY</sequence>
<dbReference type="EnsemblMetazoa" id="G4959.1">
    <property type="protein sequence ID" value="G4959.1:cds"/>
    <property type="gene ID" value="G4959"/>
</dbReference>
<dbReference type="GO" id="GO:0020037">
    <property type="term" value="F:heme binding"/>
    <property type="evidence" value="ECO:0007669"/>
    <property type="project" value="InterPro"/>
</dbReference>
<keyword evidence="8" id="KW-1185">Reference proteome</keyword>
<dbReference type="InterPro" id="IPR037120">
    <property type="entry name" value="Haem_peroxidase_sf_animal"/>
</dbReference>